<dbReference type="Pfam" id="PF18902">
    <property type="entry name" value="DUF5658"/>
    <property type="match status" value="1"/>
</dbReference>
<keyword evidence="1" id="KW-0472">Membrane</keyword>
<keyword evidence="1" id="KW-0812">Transmembrane</keyword>
<accession>M0AMU8</accession>
<feature type="transmembrane region" description="Helical" evidence="1">
    <location>
        <begin position="77"/>
        <end position="98"/>
    </location>
</feature>
<dbReference type="EMBL" id="AOIO01000031">
    <property type="protein sequence ID" value="ELZ00021.1"/>
    <property type="molecule type" value="Genomic_DNA"/>
</dbReference>
<keyword evidence="4" id="KW-1185">Reference proteome</keyword>
<feature type="transmembrane region" description="Helical" evidence="1">
    <location>
        <begin position="42"/>
        <end position="65"/>
    </location>
</feature>
<dbReference type="Proteomes" id="UP000011554">
    <property type="component" value="Unassembled WGS sequence"/>
</dbReference>
<feature type="domain" description="DUF5658" evidence="2">
    <location>
        <begin position="47"/>
        <end position="131"/>
    </location>
</feature>
<name>M0AMU8_NATA1</name>
<evidence type="ECO:0000313" key="4">
    <source>
        <dbReference type="Proteomes" id="UP000011554"/>
    </source>
</evidence>
<evidence type="ECO:0000256" key="1">
    <source>
        <dbReference type="SAM" id="Phobius"/>
    </source>
</evidence>
<keyword evidence="1" id="KW-1133">Transmembrane helix</keyword>
<dbReference type="eggNOG" id="arCOG08153">
    <property type="taxonomic scope" value="Archaea"/>
</dbReference>
<evidence type="ECO:0000313" key="3">
    <source>
        <dbReference type="EMBL" id="ELZ00021.1"/>
    </source>
</evidence>
<proteinExistence type="predicted"/>
<organism evidence="3 4">
    <name type="scientific">Natrialba asiatica (strain ATCC 700177 / DSM 12278 / JCM 9576 / FERM P-10747 / NBRC 102637 / 172P1)</name>
    <dbReference type="NCBI Taxonomy" id="29540"/>
    <lineage>
        <taxon>Archaea</taxon>
        <taxon>Methanobacteriati</taxon>
        <taxon>Methanobacteriota</taxon>
        <taxon>Stenosarchaea group</taxon>
        <taxon>Halobacteria</taxon>
        <taxon>Halobacteriales</taxon>
        <taxon>Natrialbaceae</taxon>
        <taxon>Natrialba</taxon>
    </lineage>
</organism>
<dbReference type="PATRIC" id="fig|29540.5.peg.2744"/>
<sequence>MGTRPASGRSRFDSGRESMQFNRDLRSRGLSVAVTPSELERLLWGLVAVSLIGDVLTTFVGLHLGLTESNPVAHSAIAGYGVIGMLALKAGALAVGLACRPLLPPTYRAVVPAGLAIPWTLAVGINVYMISTVV</sequence>
<protein>
    <recommendedName>
        <fullName evidence="2">DUF5658 domain-containing protein</fullName>
    </recommendedName>
</protein>
<dbReference type="AlphaFoldDB" id="M0AMU8"/>
<reference evidence="3 4" key="1">
    <citation type="journal article" date="2014" name="PLoS Genet.">
        <title>Phylogenetically driven sequencing of extremely halophilic archaea reveals strategies for static and dynamic osmo-response.</title>
        <authorList>
            <person name="Becker E.A."/>
            <person name="Seitzer P.M."/>
            <person name="Tritt A."/>
            <person name="Larsen D."/>
            <person name="Krusor M."/>
            <person name="Yao A.I."/>
            <person name="Wu D."/>
            <person name="Madern D."/>
            <person name="Eisen J.A."/>
            <person name="Darling A.E."/>
            <person name="Facciotti M.T."/>
        </authorList>
    </citation>
    <scope>NUCLEOTIDE SEQUENCE [LARGE SCALE GENOMIC DNA]</scope>
    <source>
        <strain evidence="3 4">DSM 12278</strain>
    </source>
</reference>
<dbReference type="InterPro" id="IPR043717">
    <property type="entry name" value="DUF5658"/>
</dbReference>
<comment type="caution">
    <text evidence="3">The sequence shown here is derived from an EMBL/GenBank/DDBJ whole genome shotgun (WGS) entry which is preliminary data.</text>
</comment>
<gene>
    <name evidence="3" type="ORF">C481_13534</name>
</gene>
<evidence type="ECO:0000259" key="2">
    <source>
        <dbReference type="Pfam" id="PF18902"/>
    </source>
</evidence>
<feature type="transmembrane region" description="Helical" evidence="1">
    <location>
        <begin position="110"/>
        <end position="131"/>
    </location>
</feature>